<protein>
    <submittedName>
        <fullName evidence="1">Uncharacterized protein</fullName>
    </submittedName>
</protein>
<keyword evidence="2" id="KW-1185">Reference proteome</keyword>
<evidence type="ECO:0000313" key="1">
    <source>
        <dbReference type="EMBL" id="RIB12906.1"/>
    </source>
</evidence>
<dbReference type="Proteomes" id="UP000266673">
    <property type="component" value="Unassembled WGS sequence"/>
</dbReference>
<feature type="non-terminal residue" evidence="1">
    <location>
        <position position="1"/>
    </location>
</feature>
<evidence type="ECO:0000313" key="2">
    <source>
        <dbReference type="Proteomes" id="UP000266673"/>
    </source>
</evidence>
<proteinExistence type="predicted"/>
<gene>
    <name evidence="1" type="ORF">C2G38_2099743</name>
</gene>
<comment type="caution">
    <text evidence="1">The sequence shown here is derived from an EMBL/GenBank/DDBJ whole genome shotgun (WGS) entry which is preliminary data.</text>
</comment>
<accession>A0A397V0Q8</accession>
<dbReference type="AlphaFoldDB" id="A0A397V0Q8"/>
<organism evidence="1 2">
    <name type="scientific">Gigaspora rosea</name>
    <dbReference type="NCBI Taxonomy" id="44941"/>
    <lineage>
        <taxon>Eukaryota</taxon>
        <taxon>Fungi</taxon>
        <taxon>Fungi incertae sedis</taxon>
        <taxon>Mucoromycota</taxon>
        <taxon>Glomeromycotina</taxon>
        <taxon>Glomeromycetes</taxon>
        <taxon>Diversisporales</taxon>
        <taxon>Gigasporaceae</taxon>
        <taxon>Gigaspora</taxon>
    </lineage>
</organism>
<reference evidence="1 2" key="1">
    <citation type="submission" date="2018-06" db="EMBL/GenBank/DDBJ databases">
        <title>Comparative genomics reveals the genomic features of Rhizophagus irregularis, R. cerebriforme, R. diaphanum and Gigaspora rosea, and their symbiotic lifestyle signature.</title>
        <authorList>
            <person name="Morin E."/>
            <person name="San Clemente H."/>
            <person name="Chen E.C.H."/>
            <person name="De La Providencia I."/>
            <person name="Hainaut M."/>
            <person name="Kuo A."/>
            <person name="Kohler A."/>
            <person name="Murat C."/>
            <person name="Tang N."/>
            <person name="Roy S."/>
            <person name="Loubradou J."/>
            <person name="Henrissat B."/>
            <person name="Grigoriev I.V."/>
            <person name="Corradi N."/>
            <person name="Roux C."/>
            <person name="Martin F.M."/>
        </authorList>
    </citation>
    <scope>NUCLEOTIDE SEQUENCE [LARGE SCALE GENOMIC DNA]</scope>
    <source>
        <strain evidence="1 2">DAOM 194757</strain>
    </source>
</reference>
<sequence length="67" mass="8049">RPYKIHCGDIEQIYAQNQYLYHLIKEINKDVKEMKAEVKRQRKEKESDLSSQVLNVSGYLTLFNYKL</sequence>
<name>A0A397V0Q8_9GLOM</name>
<dbReference type="EMBL" id="QKWP01000978">
    <property type="protein sequence ID" value="RIB12906.1"/>
    <property type="molecule type" value="Genomic_DNA"/>
</dbReference>
<dbReference type="OrthoDB" id="10506549at2759"/>